<reference evidence="9 10" key="1">
    <citation type="journal article" date="2018" name="PLoS Genet.">
        <title>Population sequencing reveals clonal diversity and ancestral inbreeding in the grapevine cultivar Chardonnay.</title>
        <authorList>
            <person name="Roach M.J."/>
            <person name="Johnson D.L."/>
            <person name="Bohlmann J."/>
            <person name="van Vuuren H.J."/>
            <person name="Jones S.J."/>
            <person name="Pretorius I.S."/>
            <person name="Schmidt S.A."/>
            <person name="Borneman A.R."/>
        </authorList>
    </citation>
    <scope>NUCLEOTIDE SEQUENCE [LARGE SCALE GENOMIC DNA]</scope>
    <source>
        <strain evidence="10">cv. Chardonnay</strain>
        <tissue evidence="9">Leaf</tissue>
    </source>
</reference>
<gene>
    <name evidence="9" type="primary">RH37</name>
    <name evidence="9" type="ORF">CK203_012197</name>
</gene>
<keyword evidence="4" id="KW-0067">ATP-binding</keyword>
<dbReference type="Proteomes" id="UP000288805">
    <property type="component" value="Unassembled WGS sequence"/>
</dbReference>
<evidence type="ECO:0000259" key="8">
    <source>
        <dbReference type="PROSITE" id="PS51195"/>
    </source>
</evidence>
<keyword evidence="3 9" id="KW-0347">Helicase</keyword>
<evidence type="ECO:0000256" key="3">
    <source>
        <dbReference type="ARBA" id="ARBA00022806"/>
    </source>
</evidence>
<evidence type="ECO:0000313" key="10">
    <source>
        <dbReference type="Proteomes" id="UP000288805"/>
    </source>
</evidence>
<evidence type="ECO:0000256" key="2">
    <source>
        <dbReference type="ARBA" id="ARBA00022801"/>
    </source>
</evidence>
<dbReference type="InterPro" id="IPR011545">
    <property type="entry name" value="DEAD/DEAH_box_helicase_dom"/>
</dbReference>
<dbReference type="PANTHER" id="PTHR47958">
    <property type="entry name" value="ATP-DEPENDENT RNA HELICASE DBP3"/>
    <property type="match status" value="1"/>
</dbReference>
<keyword evidence="5" id="KW-0694">RNA-binding</keyword>
<keyword evidence="1" id="KW-0547">Nucleotide-binding</keyword>
<evidence type="ECO:0000256" key="5">
    <source>
        <dbReference type="ARBA" id="ARBA00022884"/>
    </source>
</evidence>
<proteinExistence type="predicted"/>
<accession>A0A438JL22</accession>
<evidence type="ECO:0000256" key="7">
    <source>
        <dbReference type="SAM" id="MobiDB-lite"/>
    </source>
</evidence>
<feature type="region of interest" description="Disordered" evidence="7">
    <location>
        <begin position="1"/>
        <end position="107"/>
    </location>
</feature>
<organism evidence="9 10">
    <name type="scientific">Vitis vinifera</name>
    <name type="common">Grape</name>
    <dbReference type="NCBI Taxonomy" id="29760"/>
    <lineage>
        <taxon>Eukaryota</taxon>
        <taxon>Viridiplantae</taxon>
        <taxon>Streptophyta</taxon>
        <taxon>Embryophyta</taxon>
        <taxon>Tracheophyta</taxon>
        <taxon>Spermatophyta</taxon>
        <taxon>Magnoliopsida</taxon>
        <taxon>eudicotyledons</taxon>
        <taxon>Gunneridae</taxon>
        <taxon>Pentapetalae</taxon>
        <taxon>rosids</taxon>
        <taxon>Vitales</taxon>
        <taxon>Vitaceae</taxon>
        <taxon>Viteae</taxon>
        <taxon>Vitis</taxon>
    </lineage>
</organism>
<dbReference type="GO" id="GO:0016787">
    <property type="term" value="F:hydrolase activity"/>
    <property type="evidence" value="ECO:0007669"/>
    <property type="project" value="UniProtKB-KW"/>
</dbReference>
<dbReference type="EMBL" id="QGNW01000037">
    <property type="protein sequence ID" value="RVX09658.1"/>
    <property type="molecule type" value="Genomic_DNA"/>
</dbReference>
<dbReference type="GO" id="GO:0003723">
    <property type="term" value="F:RNA binding"/>
    <property type="evidence" value="ECO:0007669"/>
    <property type="project" value="UniProtKB-KW"/>
</dbReference>
<evidence type="ECO:0000256" key="6">
    <source>
        <dbReference type="PROSITE-ProRule" id="PRU00552"/>
    </source>
</evidence>
<dbReference type="Gene3D" id="3.40.50.300">
    <property type="entry name" value="P-loop containing nucleotide triphosphate hydrolases"/>
    <property type="match status" value="1"/>
</dbReference>
<dbReference type="SUPFAM" id="SSF52540">
    <property type="entry name" value="P-loop containing nucleoside triphosphate hydrolases"/>
    <property type="match status" value="1"/>
</dbReference>
<evidence type="ECO:0000256" key="1">
    <source>
        <dbReference type="ARBA" id="ARBA00022741"/>
    </source>
</evidence>
<feature type="domain" description="DEAD-box RNA helicase Q" evidence="8">
    <location>
        <begin position="130"/>
        <end position="158"/>
    </location>
</feature>
<dbReference type="AlphaFoldDB" id="A0A438JL22"/>
<keyword evidence="2" id="KW-0378">Hydrolase</keyword>
<dbReference type="Pfam" id="PF00270">
    <property type="entry name" value="DEAD"/>
    <property type="match status" value="1"/>
</dbReference>
<sequence length="297" mass="31632">MRTSWADSVANSTSDNLVSGSSDNSGFGAGAPSRSGRSSYVPPHLRNRPPSSDPPAPSYTSQASAGYGGPPGGTRWGGGSRADFGRSGVTSGGRVGEPAFSEQENTGINFDAYEDIPVETSGDNVPPPVNTFAEIDLGEALNQNIRRCKYVKPTPVQRHAIPISLSGKDLMACAQTGSGKTAAFCFPIISGIMTGQFAKDHVEHGLCIHLLLFSLPQGNSHVRNPVLLGEVFVRRLECGRNPHSWVVSGKGYNMENTKMSLDYSKKILIIKLFLDRLTCGAISRTGRIIHQIGIICG</sequence>
<feature type="compositionally biased region" description="Low complexity" evidence="7">
    <location>
        <begin position="30"/>
        <end position="39"/>
    </location>
</feature>
<comment type="caution">
    <text evidence="9">The sequence shown here is derived from an EMBL/GenBank/DDBJ whole genome shotgun (WGS) entry which is preliminary data.</text>
</comment>
<evidence type="ECO:0000313" key="9">
    <source>
        <dbReference type="EMBL" id="RVX09658.1"/>
    </source>
</evidence>
<evidence type="ECO:0000256" key="4">
    <source>
        <dbReference type="ARBA" id="ARBA00022840"/>
    </source>
</evidence>
<protein>
    <submittedName>
        <fullName evidence="9">DEAD-box ATP-dependent RNA helicase 37</fullName>
    </submittedName>
</protein>
<dbReference type="InterPro" id="IPR027417">
    <property type="entry name" value="P-loop_NTPase"/>
</dbReference>
<dbReference type="GO" id="GO:0003724">
    <property type="term" value="F:RNA helicase activity"/>
    <property type="evidence" value="ECO:0007669"/>
    <property type="project" value="InterPro"/>
</dbReference>
<feature type="compositionally biased region" description="Gly residues" evidence="7">
    <location>
        <begin position="66"/>
        <end position="80"/>
    </location>
</feature>
<feature type="compositionally biased region" description="Polar residues" evidence="7">
    <location>
        <begin position="1"/>
        <end position="24"/>
    </location>
</feature>
<dbReference type="InterPro" id="IPR014014">
    <property type="entry name" value="RNA_helicase_DEAD_Q_motif"/>
</dbReference>
<feature type="short sequence motif" description="Q motif" evidence="6">
    <location>
        <begin position="130"/>
        <end position="158"/>
    </location>
</feature>
<name>A0A438JL22_VITVI</name>
<dbReference type="PROSITE" id="PS51195">
    <property type="entry name" value="Q_MOTIF"/>
    <property type="match status" value="1"/>
</dbReference>
<dbReference type="GO" id="GO:0005524">
    <property type="term" value="F:ATP binding"/>
    <property type="evidence" value="ECO:0007669"/>
    <property type="project" value="UniProtKB-KW"/>
</dbReference>